<keyword evidence="2" id="KW-1185">Reference proteome</keyword>
<proteinExistence type="predicted"/>
<protein>
    <submittedName>
        <fullName evidence="1">Uncharacterized protein</fullName>
    </submittedName>
</protein>
<evidence type="ECO:0000313" key="1">
    <source>
        <dbReference type="EMBL" id="GKT36972.1"/>
    </source>
</evidence>
<organism evidence="1 2">
    <name type="scientific">Aduncisulcus paluster</name>
    <dbReference type="NCBI Taxonomy" id="2918883"/>
    <lineage>
        <taxon>Eukaryota</taxon>
        <taxon>Metamonada</taxon>
        <taxon>Carpediemonas-like organisms</taxon>
        <taxon>Aduncisulcus</taxon>
    </lineage>
</organism>
<feature type="non-terminal residue" evidence="1">
    <location>
        <position position="1"/>
    </location>
</feature>
<sequence>REDFICQDLSTIASRSDVIPPESDHSHSVVISDTYCSPFFDSSSSSDSDATGSTLYSEIDEGELVVFLLPTTTLTPMVPLAYVDRILTSCVVYDKKRRMLYVGDINGILTVYAC</sequence>
<comment type="caution">
    <text evidence="1">The sequence shown here is derived from an EMBL/GenBank/DDBJ whole genome shotgun (WGS) entry which is preliminary data.</text>
</comment>
<dbReference type="EMBL" id="BQXS01011351">
    <property type="protein sequence ID" value="GKT36972.1"/>
    <property type="molecule type" value="Genomic_DNA"/>
</dbReference>
<evidence type="ECO:0000313" key="2">
    <source>
        <dbReference type="Proteomes" id="UP001057375"/>
    </source>
</evidence>
<gene>
    <name evidence="1" type="ORF">ADUPG1_009843</name>
</gene>
<name>A0ABQ5KX01_9EUKA</name>
<accession>A0ABQ5KX01</accession>
<dbReference type="Proteomes" id="UP001057375">
    <property type="component" value="Unassembled WGS sequence"/>
</dbReference>
<reference evidence="1" key="1">
    <citation type="submission" date="2022-03" db="EMBL/GenBank/DDBJ databases">
        <title>Draft genome sequence of Aduncisulcus paluster, a free-living microaerophilic Fornicata.</title>
        <authorList>
            <person name="Yuyama I."/>
            <person name="Kume K."/>
            <person name="Tamura T."/>
            <person name="Inagaki Y."/>
            <person name="Hashimoto T."/>
        </authorList>
    </citation>
    <scope>NUCLEOTIDE SEQUENCE</scope>
    <source>
        <strain evidence="1">NY0171</strain>
    </source>
</reference>